<dbReference type="RefSeq" id="WP_395514194.1">
    <property type="nucleotide sequence ID" value="NZ_JBBDHD010000324.1"/>
</dbReference>
<proteinExistence type="predicted"/>
<gene>
    <name evidence="2" type="ORF">WDV06_37060</name>
</gene>
<dbReference type="EMBL" id="JBBDHD010000324">
    <property type="protein sequence ID" value="MFH7600661.1"/>
    <property type="molecule type" value="Genomic_DNA"/>
</dbReference>
<protein>
    <submittedName>
        <fullName evidence="2">Uncharacterized protein</fullName>
    </submittedName>
</protein>
<feature type="compositionally biased region" description="Pro residues" evidence="1">
    <location>
        <begin position="14"/>
        <end position="24"/>
    </location>
</feature>
<comment type="caution">
    <text evidence="2">The sequence shown here is derived from an EMBL/GenBank/DDBJ whole genome shotgun (WGS) entry which is preliminary data.</text>
</comment>
<sequence>HPPPGSGGGAGARGPPPPPPPPAAPRGAGTAGEGPARPAEDRGKVTELLNSASDDELFQLLDSGFRSV</sequence>
<dbReference type="Proteomes" id="UP001610631">
    <property type="component" value="Unassembled WGS sequence"/>
</dbReference>
<feature type="compositionally biased region" description="Gly residues" evidence="1">
    <location>
        <begin position="1"/>
        <end position="12"/>
    </location>
</feature>
<name>A0ABW7PRH7_9ACTN</name>
<reference evidence="2 3" key="1">
    <citation type="submission" date="2024-03" db="EMBL/GenBank/DDBJ databases">
        <title>Whole genome sequencing of Streptomyces racemochromogenes, to identify antimicrobial biosynthetic gene clusters.</title>
        <authorList>
            <person name="Suryawanshi P."/>
            <person name="Krishnaraj P.U."/>
            <person name="Arun Y.P."/>
            <person name="Suryawanshi M.P."/>
            <person name="Rakshit O."/>
        </authorList>
    </citation>
    <scope>NUCLEOTIDE SEQUENCE [LARGE SCALE GENOMIC DNA]</scope>
    <source>
        <strain evidence="2 3">AUDT626</strain>
    </source>
</reference>
<evidence type="ECO:0000313" key="2">
    <source>
        <dbReference type="EMBL" id="MFH7600661.1"/>
    </source>
</evidence>
<organism evidence="2 3">
    <name type="scientific">Streptomyces racemochromogenes</name>
    <dbReference type="NCBI Taxonomy" id="67353"/>
    <lineage>
        <taxon>Bacteria</taxon>
        <taxon>Bacillati</taxon>
        <taxon>Actinomycetota</taxon>
        <taxon>Actinomycetes</taxon>
        <taxon>Kitasatosporales</taxon>
        <taxon>Streptomycetaceae</taxon>
        <taxon>Streptomyces</taxon>
    </lineage>
</organism>
<feature type="non-terminal residue" evidence="2">
    <location>
        <position position="1"/>
    </location>
</feature>
<accession>A0ABW7PRH7</accession>
<keyword evidence="3" id="KW-1185">Reference proteome</keyword>
<evidence type="ECO:0000313" key="3">
    <source>
        <dbReference type="Proteomes" id="UP001610631"/>
    </source>
</evidence>
<evidence type="ECO:0000256" key="1">
    <source>
        <dbReference type="SAM" id="MobiDB-lite"/>
    </source>
</evidence>
<feature type="region of interest" description="Disordered" evidence="1">
    <location>
        <begin position="1"/>
        <end position="43"/>
    </location>
</feature>
<feature type="compositionally biased region" description="Low complexity" evidence="1">
    <location>
        <begin position="25"/>
        <end position="37"/>
    </location>
</feature>